<comment type="similarity">
    <text evidence="2 5">Belongs to the HSF family.</text>
</comment>
<feature type="compositionally biased region" description="Polar residues" evidence="6">
    <location>
        <begin position="1"/>
        <end position="11"/>
    </location>
</feature>
<dbReference type="InterPro" id="IPR036388">
    <property type="entry name" value="WH-like_DNA-bd_sf"/>
</dbReference>
<dbReference type="OrthoDB" id="60033at2759"/>
<dbReference type="GO" id="GO:0005634">
    <property type="term" value="C:nucleus"/>
    <property type="evidence" value="ECO:0007669"/>
    <property type="project" value="UniProtKB-SubCell"/>
</dbReference>
<feature type="region of interest" description="Disordered" evidence="6">
    <location>
        <begin position="506"/>
        <end position="526"/>
    </location>
</feature>
<dbReference type="Proteomes" id="UP000186303">
    <property type="component" value="Chromosome 2"/>
</dbReference>
<feature type="compositionally biased region" description="Acidic residues" evidence="6">
    <location>
        <begin position="251"/>
        <end position="270"/>
    </location>
</feature>
<dbReference type="VEuPathDB" id="FungiDB:MSYG_1508"/>
<dbReference type="SUPFAM" id="SSF46785">
    <property type="entry name" value="Winged helix' DNA-binding domain"/>
    <property type="match status" value="1"/>
</dbReference>
<dbReference type="PRINTS" id="PR00056">
    <property type="entry name" value="HSFDOMAIN"/>
</dbReference>
<accession>A0A1M8A4C5</accession>
<dbReference type="PANTHER" id="PTHR10015:SF427">
    <property type="entry name" value="HEAT SHOCK FACTOR PROTEIN"/>
    <property type="match status" value="1"/>
</dbReference>
<feature type="domain" description="HSF-type DNA-binding" evidence="7">
    <location>
        <begin position="365"/>
        <end position="511"/>
    </location>
</feature>
<protein>
    <submittedName>
        <fullName evidence="8">Similar to S.cerevisiae protein HSF1 (Trimeric heat shock transcription factor)</fullName>
    </submittedName>
</protein>
<sequence length="526" mass="57138">MEKNYSLSPSELPTPPDDVNLAVAPSRSPLPGAPGWMAPPVDRKSPLITPAYRAELPRHTPLSYMRLRPYSVGGSTFQLSAERQGTTEPADDTDMSVDDVFAVSGHADDRRLRTMDLASDVDDAPVSPALAKHDTDDSVPSLENSFARSFPESLARSPLPRRASHRSVDSSARTMTPAGPSRRAPYNVPSRSPGSFGPLSHAYAMNMTPSSNRPARLASWAAYSRPAMMLGPSMSAPMTTFSSVYATYDDEETDDEVSAVDDDATDDETEGSGSRHSRGVPMRRAPFNDSYGSMTRSVPVRTYGAFSHSPDEMSRAQVHMAVAALDRLSMTGTRMDDEKKSVSRAHIDENDEVAAIRDRLGGAAHCSAFISKLWHLMINPDIYGKYIHWNEAGDAIIINSEPEVAAEFAAEVLPKLFKHGNNASFVRQLNLYGFQRVSSSRLLDAAEMHAIATRGTTSVGSQASTSGHLVQPGHGATSYNTATELYGAHSSFAHPRFRRGQEAWLVSMKPRSSKKPKRPAGGDEAR</sequence>
<evidence type="ECO:0000259" key="7">
    <source>
        <dbReference type="SMART" id="SM00415"/>
    </source>
</evidence>
<feature type="region of interest" description="Disordered" evidence="6">
    <location>
        <begin position="150"/>
        <end position="191"/>
    </location>
</feature>
<reference evidence="9" key="1">
    <citation type="journal article" date="2017" name="Nucleic Acids Res.">
        <title>Proteogenomics produces comprehensive and highly accurate protein-coding gene annotation in a complete genome assembly of Malassezia sympodialis.</title>
        <authorList>
            <person name="Zhu Y."/>
            <person name="Engstroem P.G."/>
            <person name="Tellgren-Roth C."/>
            <person name="Baudo C.D."/>
            <person name="Kennell J.C."/>
            <person name="Sun S."/>
            <person name="Billmyre R.B."/>
            <person name="Schroeder M.S."/>
            <person name="Andersson A."/>
            <person name="Holm T."/>
            <person name="Sigurgeirsson B."/>
            <person name="Wu G."/>
            <person name="Sankaranarayanan S.R."/>
            <person name="Siddharthan R."/>
            <person name="Sanyal K."/>
            <person name="Lundeberg J."/>
            <person name="Nystedt B."/>
            <person name="Boekhout T."/>
            <person name="Dawson T.L. Jr."/>
            <person name="Heitman J."/>
            <person name="Scheynius A."/>
            <person name="Lehtioe J."/>
        </authorList>
    </citation>
    <scope>NUCLEOTIDE SEQUENCE [LARGE SCALE GENOMIC DNA]</scope>
    <source>
        <strain evidence="9">ATCC 42132</strain>
    </source>
</reference>
<dbReference type="AlphaFoldDB" id="A0A1M8A4C5"/>
<proteinExistence type="inferred from homology"/>
<organism evidence="8 9">
    <name type="scientific">Malassezia sympodialis (strain ATCC 42132)</name>
    <name type="common">Atopic eczema-associated yeast</name>
    <dbReference type="NCBI Taxonomy" id="1230383"/>
    <lineage>
        <taxon>Eukaryota</taxon>
        <taxon>Fungi</taxon>
        <taxon>Dikarya</taxon>
        <taxon>Basidiomycota</taxon>
        <taxon>Ustilaginomycotina</taxon>
        <taxon>Malasseziomycetes</taxon>
        <taxon>Malasseziales</taxon>
        <taxon>Malasseziaceae</taxon>
        <taxon>Malassezia</taxon>
    </lineage>
</organism>
<dbReference type="Gene3D" id="1.10.10.10">
    <property type="entry name" value="Winged helix-like DNA-binding domain superfamily/Winged helix DNA-binding domain"/>
    <property type="match status" value="1"/>
</dbReference>
<feature type="region of interest" description="Disordered" evidence="6">
    <location>
        <begin position="1"/>
        <end position="42"/>
    </location>
</feature>
<evidence type="ECO:0000256" key="3">
    <source>
        <dbReference type="ARBA" id="ARBA00023125"/>
    </source>
</evidence>
<dbReference type="InterPro" id="IPR000232">
    <property type="entry name" value="HSF_DNA-bd"/>
</dbReference>
<dbReference type="SMART" id="SM00415">
    <property type="entry name" value="HSF"/>
    <property type="match status" value="1"/>
</dbReference>
<keyword evidence="4" id="KW-0539">Nucleus</keyword>
<evidence type="ECO:0000256" key="5">
    <source>
        <dbReference type="RuleBase" id="RU004020"/>
    </source>
</evidence>
<dbReference type="PANTHER" id="PTHR10015">
    <property type="entry name" value="HEAT SHOCK TRANSCRIPTION FACTOR"/>
    <property type="match status" value="1"/>
</dbReference>
<evidence type="ECO:0000256" key="1">
    <source>
        <dbReference type="ARBA" id="ARBA00004123"/>
    </source>
</evidence>
<keyword evidence="3" id="KW-0238">DNA-binding</keyword>
<evidence type="ECO:0000256" key="4">
    <source>
        <dbReference type="ARBA" id="ARBA00023242"/>
    </source>
</evidence>
<keyword evidence="8" id="KW-0346">Stress response</keyword>
<dbReference type="STRING" id="1230383.A0A1M8A4C5"/>
<evidence type="ECO:0000256" key="6">
    <source>
        <dbReference type="SAM" id="MobiDB-lite"/>
    </source>
</evidence>
<dbReference type="GO" id="GO:0003700">
    <property type="term" value="F:DNA-binding transcription factor activity"/>
    <property type="evidence" value="ECO:0007669"/>
    <property type="project" value="InterPro"/>
</dbReference>
<dbReference type="GO" id="GO:0043565">
    <property type="term" value="F:sequence-specific DNA binding"/>
    <property type="evidence" value="ECO:0007669"/>
    <property type="project" value="InterPro"/>
</dbReference>
<evidence type="ECO:0000256" key="2">
    <source>
        <dbReference type="ARBA" id="ARBA00006403"/>
    </source>
</evidence>
<gene>
    <name evidence="8" type="ORF">MSYG_1508</name>
</gene>
<dbReference type="EMBL" id="LT671822">
    <property type="protein sequence ID" value="SHO77167.1"/>
    <property type="molecule type" value="Genomic_DNA"/>
</dbReference>
<evidence type="ECO:0000313" key="9">
    <source>
        <dbReference type="Proteomes" id="UP000186303"/>
    </source>
</evidence>
<dbReference type="InterPro" id="IPR036390">
    <property type="entry name" value="WH_DNA-bd_sf"/>
</dbReference>
<dbReference type="Pfam" id="PF00447">
    <property type="entry name" value="HSF_DNA-bind"/>
    <property type="match status" value="1"/>
</dbReference>
<keyword evidence="9" id="KW-1185">Reference proteome</keyword>
<evidence type="ECO:0000313" key="8">
    <source>
        <dbReference type="EMBL" id="SHO77167.1"/>
    </source>
</evidence>
<feature type="region of interest" description="Disordered" evidence="6">
    <location>
        <begin position="251"/>
        <end position="288"/>
    </location>
</feature>
<comment type="subcellular location">
    <subcellularLocation>
        <location evidence="1">Nucleus</location>
    </subcellularLocation>
</comment>
<name>A0A1M8A4C5_MALS4</name>